<dbReference type="AlphaFoldDB" id="A0ABD0RHB3"/>
<feature type="non-terminal residue" evidence="2">
    <location>
        <position position="1"/>
    </location>
</feature>
<feature type="compositionally biased region" description="Polar residues" evidence="1">
    <location>
        <begin position="1"/>
        <end position="15"/>
    </location>
</feature>
<reference evidence="2 3" key="1">
    <citation type="submission" date="2024-05" db="EMBL/GenBank/DDBJ databases">
        <title>Genome sequencing and assembly of Indian major carp, Cirrhinus mrigala (Hamilton, 1822).</title>
        <authorList>
            <person name="Mohindra V."/>
            <person name="Chowdhury L.M."/>
            <person name="Lal K."/>
            <person name="Jena J.K."/>
        </authorList>
    </citation>
    <scope>NUCLEOTIDE SEQUENCE [LARGE SCALE GENOMIC DNA]</scope>
    <source>
        <strain evidence="2">CM1030</strain>
        <tissue evidence="2">Blood</tissue>
    </source>
</reference>
<dbReference type="EMBL" id="JAMKFB020000003">
    <property type="protein sequence ID" value="KAL0197844.1"/>
    <property type="molecule type" value="Genomic_DNA"/>
</dbReference>
<gene>
    <name evidence="2" type="ORF">M9458_006384</name>
</gene>
<comment type="caution">
    <text evidence="2">The sequence shown here is derived from an EMBL/GenBank/DDBJ whole genome shotgun (WGS) entry which is preliminary data.</text>
</comment>
<protein>
    <submittedName>
        <fullName evidence="2">Uncharacterized protein</fullName>
    </submittedName>
</protein>
<feature type="region of interest" description="Disordered" evidence="1">
    <location>
        <begin position="1"/>
        <end position="30"/>
    </location>
</feature>
<keyword evidence="3" id="KW-1185">Reference proteome</keyword>
<proteinExistence type="predicted"/>
<name>A0ABD0RHB3_CIRMR</name>
<accession>A0ABD0RHB3</accession>
<evidence type="ECO:0000313" key="3">
    <source>
        <dbReference type="Proteomes" id="UP001529510"/>
    </source>
</evidence>
<organism evidence="2 3">
    <name type="scientific">Cirrhinus mrigala</name>
    <name type="common">Mrigala</name>
    <dbReference type="NCBI Taxonomy" id="683832"/>
    <lineage>
        <taxon>Eukaryota</taxon>
        <taxon>Metazoa</taxon>
        <taxon>Chordata</taxon>
        <taxon>Craniata</taxon>
        <taxon>Vertebrata</taxon>
        <taxon>Euteleostomi</taxon>
        <taxon>Actinopterygii</taxon>
        <taxon>Neopterygii</taxon>
        <taxon>Teleostei</taxon>
        <taxon>Ostariophysi</taxon>
        <taxon>Cypriniformes</taxon>
        <taxon>Cyprinidae</taxon>
        <taxon>Labeoninae</taxon>
        <taxon>Labeonini</taxon>
        <taxon>Cirrhinus</taxon>
    </lineage>
</organism>
<evidence type="ECO:0000256" key="1">
    <source>
        <dbReference type="SAM" id="MobiDB-lite"/>
    </source>
</evidence>
<evidence type="ECO:0000313" key="2">
    <source>
        <dbReference type="EMBL" id="KAL0197844.1"/>
    </source>
</evidence>
<sequence>EETAESPGQDQQTEGQLHPSGCQEAKLSPGSAPTTFFCPTDFLYCDTHQDARKLNSLPALPPLPPSAPRTS</sequence>
<dbReference type="Proteomes" id="UP001529510">
    <property type="component" value="Unassembled WGS sequence"/>
</dbReference>